<dbReference type="Proteomes" id="UP000674143">
    <property type="component" value="Unassembled WGS sequence"/>
</dbReference>
<evidence type="ECO:0000256" key="1">
    <source>
        <dbReference type="PROSITE-ProRule" id="PRU00024"/>
    </source>
</evidence>
<feature type="domain" description="B box-type" evidence="4">
    <location>
        <begin position="783"/>
        <end position="825"/>
    </location>
</feature>
<feature type="region of interest" description="Disordered" evidence="3">
    <location>
        <begin position="1104"/>
        <end position="1128"/>
    </location>
</feature>
<feature type="region of interest" description="Disordered" evidence="3">
    <location>
        <begin position="1066"/>
        <end position="1088"/>
    </location>
</feature>
<gene>
    <name evidence="5" type="ORF">LSCM4_03030</name>
</gene>
<feature type="region of interest" description="Disordered" evidence="3">
    <location>
        <begin position="428"/>
        <end position="462"/>
    </location>
</feature>
<feature type="region of interest" description="Disordered" evidence="3">
    <location>
        <begin position="328"/>
        <end position="348"/>
    </location>
</feature>
<reference evidence="6" key="1">
    <citation type="journal article" date="2021" name="Microbiol. Resour. Announc.">
        <title>LGAAP: Leishmaniinae Genome Assembly and Annotation Pipeline.</title>
        <authorList>
            <person name="Almutairi H."/>
            <person name="Urbaniak M.D."/>
            <person name="Bates M.D."/>
            <person name="Jariyapan N."/>
            <person name="Kwakye-Nuako G."/>
            <person name="Thomaz-Soccol V."/>
            <person name="Al-Salem W.S."/>
            <person name="Dillon R.J."/>
            <person name="Bates P.A."/>
            <person name="Gatherer D."/>
        </authorList>
    </citation>
    <scope>NUCLEOTIDE SEQUENCE [LARGE SCALE GENOMIC DNA]</scope>
</reference>
<feature type="region of interest" description="Disordered" evidence="3">
    <location>
        <begin position="702"/>
        <end position="727"/>
    </location>
</feature>
<dbReference type="SUPFAM" id="SSF57845">
    <property type="entry name" value="B-box zinc-binding domain"/>
    <property type="match status" value="1"/>
</dbReference>
<feature type="compositionally biased region" description="Low complexity" evidence="3">
    <location>
        <begin position="749"/>
        <end position="762"/>
    </location>
</feature>
<keyword evidence="1" id="KW-0862">Zinc</keyword>
<dbReference type="GeneID" id="92358983"/>
<protein>
    <recommendedName>
        <fullName evidence="4">B box-type domain-containing protein</fullName>
    </recommendedName>
</protein>
<dbReference type="InterPro" id="IPR000315">
    <property type="entry name" value="Znf_B-box"/>
</dbReference>
<comment type="caution">
    <text evidence="5">The sequence shown here is derived from an EMBL/GenBank/DDBJ whole genome shotgun (WGS) entry which is preliminary data.</text>
</comment>
<reference evidence="6" key="2">
    <citation type="journal article" date="2021" name="Sci. Data">
        <title>Chromosome-scale genome sequencing, assembly and annotation of six genomes from subfamily Leishmaniinae.</title>
        <authorList>
            <person name="Almutairi H."/>
            <person name="Urbaniak M.D."/>
            <person name="Bates M.D."/>
            <person name="Jariyapan N."/>
            <person name="Kwakye-Nuako G."/>
            <person name="Thomaz Soccol V."/>
            <person name="Al-Salem W.S."/>
            <person name="Dillon R.J."/>
            <person name="Bates P.A."/>
            <person name="Gatherer D."/>
        </authorList>
    </citation>
    <scope>NUCLEOTIDE SEQUENCE [LARGE SCALE GENOMIC DNA]</scope>
</reference>
<dbReference type="Gene3D" id="3.30.160.60">
    <property type="entry name" value="Classic Zinc Finger"/>
    <property type="match status" value="1"/>
</dbReference>
<feature type="region of interest" description="Disordered" evidence="3">
    <location>
        <begin position="748"/>
        <end position="771"/>
    </location>
</feature>
<dbReference type="Pfam" id="PF00643">
    <property type="entry name" value="zf-B_box"/>
    <property type="match status" value="1"/>
</dbReference>
<feature type="compositionally biased region" description="Polar residues" evidence="3">
    <location>
        <begin position="1104"/>
        <end position="1126"/>
    </location>
</feature>
<feature type="compositionally biased region" description="Low complexity" evidence="3">
    <location>
        <begin position="711"/>
        <end position="720"/>
    </location>
</feature>
<evidence type="ECO:0000256" key="3">
    <source>
        <dbReference type="SAM" id="MobiDB-lite"/>
    </source>
</evidence>
<feature type="region of interest" description="Disordered" evidence="3">
    <location>
        <begin position="475"/>
        <end position="500"/>
    </location>
</feature>
<dbReference type="PROSITE" id="PS50119">
    <property type="entry name" value="ZF_BBOX"/>
    <property type="match status" value="1"/>
</dbReference>
<keyword evidence="1" id="KW-0479">Metal-binding</keyword>
<feature type="compositionally biased region" description="Low complexity" evidence="3">
    <location>
        <begin position="1066"/>
        <end position="1076"/>
    </location>
</feature>
<dbReference type="SMR" id="A0A836H4M3"/>
<keyword evidence="1" id="KW-0863">Zinc-finger</keyword>
<feature type="compositionally biased region" description="Low complexity" evidence="3">
    <location>
        <begin position="490"/>
        <end position="500"/>
    </location>
</feature>
<dbReference type="Gene3D" id="3.90.228.10">
    <property type="match status" value="1"/>
</dbReference>
<dbReference type="KEGG" id="loi:92358983"/>
<sequence length="1348" mass="146113">MVTSTGVMRAPSFEVPPHAYLRIVVYCDDSKQPHTLPDVRVPQCVDEVQRFVEGRVGHSAKVLSYWNYAHSRYELLRDVRALLQADSCLLSQAPHASACGTSGTAEADGTVATDGEASSAGELDARRAMSCIYQCQLWVETELIRLEPLDKGHDAVEYDELCRHVAQWLGNRHVSFQVQSAVRLRCPFLTRMFDETRRTRLSDNRQKVQLLYYSNNAWCVRDVLEYGFLLSNGVPTSLAAALQSYGGVSDAPSGTESRSSILAPHVAGGSLEQMSPSAPVPTTANTQRTPFVFTSSMLGSHVKHMPSNTAPQKVLLCEVAPGRRFMTDQGLTGESSDKQAFPTPRVRPPRGYDSVCYMRARKQKSTLPAEEAAEIDAEDLSLVQVQVQHSFQALPRYLLTVIPSAAPPPVQQRRGSGCSVTVSPIRASGTTAQASAAREDEHMMNSAGGLSPLPRSSSSPPKSYNMREWFKLGPRRRSVPVDNGTPPVRAASAAASSRQSTSSMLREVRYADYTTPYQRAASVTALGRGSEATPRHRDTFDQRHVAPQSGVERDEGFAAYQGGGGLLEPTTPSSAAAKRTWAMWGSDLVRSSPSASVTYSVGEEDFRDASLGNRAVHRGDRVFSAPHTQVTQHPRLLNPSATQPSLGTNSAWANGGLAPSARFRGVHNAHSSRYGLLYEGLPRGGGAKSRSTVQPLVPAVAGSSAGGRAGGASAPLPAAVQGAPSRSPLLPPYEGAYSGGALSGGGVVGSAPQAAPPAAHSGIPPPSSAKLPFSQPPMTPWTLNQFTCGVHPHQIQLLYCTVCDELTCAYCASVGAHRAHVVVEARERAATVRAKAEALQEELRQWLGDHTQMVEELKAEQARYAAWQQRDLSFLQQRFLALKQALHKAERSMTRTVQEARCRPPLAEASALVTKYSQALAALGVALRRYHSLAVASGTGLSAESTRGTTSRLPELLHFLCTTPSLIRQVQDSFAQHKDEERRLRDAIAAYEARAQANEALFQRVDWASLRRLLMSIGSVRIDMVNETAPPEQTAVVPSHRGGDTTAPLHVDASLCLPSVAHSRSNSASVRVRSQSPTALSSPRRDASSDVSQRLWNCLPLGADTQSENGAATSPSSPFRSQSPTARQVRRLHRSLGDLQRGYIWVIQSATSYFAPGQRKTVCSTPFRLLGVSWELRIAPLPRSRHHDSSAPPTPTVALEIDAGVTATATTKPISPNLIEGGDGEVGGGRARNSPVVPDSVQEDHFALTSDGADDALVTVVPPSEQGEEEWLGLFLFPLQHRLRIDFRVIAFSEVTWAEWQVTGWMTQYAGKGWGLYPFLHRRELMRTDKLAWDNTVKICIAPISDLY</sequence>
<evidence type="ECO:0000313" key="6">
    <source>
        <dbReference type="Proteomes" id="UP000674143"/>
    </source>
</evidence>
<accession>A0A836H4M3</accession>
<dbReference type="CDD" id="cd19756">
    <property type="entry name" value="Bbox2"/>
    <property type="match status" value="1"/>
</dbReference>
<keyword evidence="2" id="KW-0175">Coiled coil</keyword>
<dbReference type="InterPro" id="IPR047153">
    <property type="entry name" value="TRIM45/56/19-like"/>
</dbReference>
<proteinExistence type="predicted"/>
<feature type="coiled-coil region" evidence="2">
    <location>
        <begin position="822"/>
        <end position="892"/>
    </location>
</feature>
<feature type="compositionally biased region" description="Low complexity" evidence="3">
    <location>
        <begin position="451"/>
        <end position="462"/>
    </location>
</feature>
<dbReference type="PANTHER" id="PTHR25462:SF296">
    <property type="entry name" value="MEIOTIC P26, ISOFORM F"/>
    <property type="match status" value="1"/>
</dbReference>
<dbReference type="GO" id="GO:0008270">
    <property type="term" value="F:zinc ion binding"/>
    <property type="evidence" value="ECO:0007669"/>
    <property type="project" value="UniProtKB-KW"/>
</dbReference>
<name>A0A836H4M3_9TRYP</name>
<organism evidence="5 6">
    <name type="scientific">Leishmania orientalis</name>
    <dbReference type="NCBI Taxonomy" id="2249476"/>
    <lineage>
        <taxon>Eukaryota</taxon>
        <taxon>Discoba</taxon>
        <taxon>Euglenozoa</taxon>
        <taxon>Kinetoplastea</taxon>
        <taxon>Metakinetoplastina</taxon>
        <taxon>Trypanosomatida</taxon>
        <taxon>Trypanosomatidae</taxon>
        <taxon>Leishmaniinae</taxon>
        <taxon>Leishmania</taxon>
    </lineage>
</organism>
<evidence type="ECO:0000259" key="4">
    <source>
        <dbReference type="PROSITE" id="PS50119"/>
    </source>
</evidence>
<dbReference type="EMBL" id="JAFHLR010000032">
    <property type="protein sequence ID" value="KAG5470335.1"/>
    <property type="molecule type" value="Genomic_DNA"/>
</dbReference>
<dbReference type="RefSeq" id="XP_067060601.1">
    <property type="nucleotide sequence ID" value="XM_067205049.1"/>
</dbReference>
<evidence type="ECO:0000313" key="5">
    <source>
        <dbReference type="EMBL" id="KAG5470335.1"/>
    </source>
</evidence>
<dbReference type="PANTHER" id="PTHR25462">
    <property type="entry name" value="BONUS, ISOFORM C-RELATED"/>
    <property type="match status" value="1"/>
</dbReference>
<evidence type="ECO:0000256" key="2">
    <source>
        <dbReference type="SAM" id="Coils"/>
    </source>
</evidence>
<keyword evidence="6" id="KW-1185">Reference proteome</keyword>